<gene>
    <name evidence="9" type="ORF">TUBRATIS_21360</name>
</gene>
<evidence type="ECO:0000259" key="8">
    <source>
        <dbReference type="Pfam" id="PF18517"/>
    </source>
</evidence>
<dbReference type="OrthoDB" id="273345at2759"/>
<dbReference type="InterPro" id="IPR040453">
    <property type="entry name" value="Mnd1_HTH"/>
</dbReference>
<evidence type="ECO:0000256" key="4">
    <source>
        <dbReference type="ARBA" id="ARBA00023242"/>
    </source>
</evidence>
<comment type="similarity">
    <text evidence="2 5">Belongs to the MND1 family.</text>
</comment>
<feature type="domain" description="Mnd1 HTH" evidence="7">
    <location>
        <begin position="14"/>
        <end position="73"/>
    </location>
</feature>
<dbReference type="GO" id="GO:0007131">
    <property type="term" value="P:reciprocal meiotic recombination"/>
    <property type="evidence" value="ECO:0007669"/>
    <property type="project" value="InterPro"/>
</dbReference>
<dbReference type="Pfam" id="PF03962">
    <property type="entry name" value="Mnd1"/>
    <property type="match status" value="1"/>
</dbReference>
<dbReference type="InterPro" id="IPR040661">
    <property type="entry name" value="LZ3wCH"/>
</dbReference>
<feature type="domain" description="Leucine zipper with capping helix" evidence="8">
    <location>
        <begin position="148"/>
        <end position="201"/>
    </location>
</feature>
<sequence length="202" mass="24110">MAKKVSAEEKRQRMLELFYETKEFFTLKELESIAPKRKGIVYKTVKEVLESLVNDDLVRTEKLGISNYYWSFPSQKLVAKQKLLTTLEKENFSLNENLKNLTEKIKKEELLRRSEERNELIKEYLELKNEEKKIVDELKMFEKCDPIVYKEKNDKILEIKNEINQYIDKIYELQSFCGNKFGMDNSTFCENFGIPDDLDYVN</sequence>
<comment type="caution">
    <text evidence="9">The sequence shown here is derived from an EMBL/GenBank/DDBJ whole genome shotgun (WGS) entry which is preliminary data.</text>
</comment>
<dbReference type="InterPro" id="IPR005647">
    <property type="entry name" value="Mnd1"/>
</dbReference>
<evidence type="ECO:0000313" key="10">
    <source>
        <dbReference type="Proteomes" id="UP000282876"/>
    </source>
</evidence>
<reference evidence="9 10" key="1">
    <citation type="submission" date="2018-10" db="EMBL/GenBank/DDBJ databases">
        <title>Draft genome sequence of the microsporidian Tubulinosema ratisbonensis.</title>
        <authorList>
            <person name="Polonais V."/>
            <person name="Peyretaillade E."/>
            <person name="Niehus S."/>
            <person name="Wawrzyniak I."/>
            <person name="Franchet A."/>
            <person name="Gaspin C."/>
            <person name="Reichstadt M."/>
            <person name="Belser C."/>
            <person name="Labadie K."/>
            <person name="Delbac F."/>
            <person name="Ferrandon D."/>
        </authorList>
    </citation>
    <scope>NUCLEOTIDE SEQUENCE [LARGE SCALE GENOMIC DNA]</scope>
    <source>
        <strain evidence="9 10">Franzen</strain>
    </source>
</reference>
<evidence type="ECO:0000313" key="9">
    <source>
        <dbReference type="EMBL" id="RVD91415.1"/>
    </source>
</evidence>
<feature type="coiled-coil region" evidence="6">
    <location>
        <begin position="84"/>
        <end position="169"/>
    </location>
</feature>
<protein>
    <recommendedName>
        <fullName evidence="5">Meiotic nuclear division protein 1</fullName>
    </recommendedName>
</protein>
<evidence type="ECO:0000256" key="6">
    <source>
        <dbReference type="SAM" id="Coils"/>
    </source>
</evidence>
<comment type="subcellular location">
    <subcellularLocation>
        <location evidence="1 5">Nucleus</location>
    </subcellularLocation>
</comment>
<evidence type="ECO:0000256" key="3">
    <source>
        <dbReference type="ARBA" id="ARBA00023054"/>
    </source>
</evidence>
<organism evidence="9 10">
    <name type="scientific">Tubulinosema ratisbonensis</name>
    <dbReference type="NCBI Taxonomy" id="291195"/>
    <lineage>
        <taxon>Eukaryota</taxon>
        <taxon>Fungi</taxon>
        <taxon>Fungi incertae sedis</taxon>
        <taxon>Microsporidia</taxon>
        <taxon>Tubulinosematoidea</taxon>
        <taxon>Tubulinosematidae</taxon>
        <taxon>Tubulinosema</taxon>
    </lineage>
</organism>
<dbReference type="Pfam" id="PF18517">
    <property type="entry name" value="LZ3wCH"/>
    <property type="match status" value="1"/>
</dbReference>
<dbReference type="STRING" id="291195.A0A437AJS8"/>
<dbReference type="PIRSF" id="PIRSF026991">
    <property type="entry name" value="Mnd1"/>
    <property type="match status" value="1"/>
</dbReference>
<keyword evidence="3 6" id="KW-0175">Coiled coil</keyword>
<accession>A0A437AJS8</accession>
<dbReference type="VEuPathDB" id="MicrosporidiaDB:TUBRATIS_21360"/>
<dbReference type="AlphaFoldDB" id="A0A437AJS8"/>
<evidence type="ECO:0000259" key="7">
    <source>
        <dbReference type="Pfam" id="PF03962"/>
    </source>
</evidence>
<dbReference type="Proteomes" id="UP000282876">
    <property type="component" value="Unassembled WGS sequence"/>
</dbReference>
<evidence type="ECO:0000256" key="5">
    <source>
        <dbReference type="PIRNR" id="PIRNR026991"/>
    </source>
</evidence>
<name>A0A437AJS8_9MICR</name>
<evidence type="ECO:0000256" key="2">
    <source>
        <dbReference type="ARBA" id="ARBA00005981"/>
    </source>
</evidence>
<dbReference type="GO" id="GO:0005634">
    <property type="term" value="C:nucleus"/>
    <property type="evidence" value="ECO:0007669"/>
    <property type="project" value="UniProtKB-SubCell"/>
</dbReference>
<evidence type="ECO:0000256" key="1">
    <source>
        <dbReference type="ARBA" id="ARBA00004123"/>
    </source>
</evidence>
<dbReference type="GO" id="GO:0003690">
    <property type="term" value="F:double-stranded DNA binding"/>
    <property type="evidence" value="ECO:0007669"/>
    <property type="project" value="InterPro"/>
</dbReference>
<dbReference type="EMBL" id="RCSS01000532">
    <property type="protein sequence ID" value="RVD91415.1"/>
    <property type="molecule type" value="Genomic_DNA"/>
</dbReference>
<keyword evidence="10" id="KW-1185">Reference proteome</keyword>
<comment type="function">
    <text evidence="5">Required for proper homologous chromosome pairing and efficient cross-over and intragenic recombination during meiosis.</text>
</comment>
<proteinExistence type="inferred from homology"/>
<keyword evidence="4 5" id="KW-0539">Nucleus</keyword>